<feature type="transmembrane region" description="Helical" evidence="1">
    <location>
        <begin position="20"/>
        <end position="41"/>
    </location>
</feature>
<reference evidence="2 3" key="1">
    <citation type="submission" date="2024-05" db="EMBL/GenBank/DDBJ databases">
        <title>A draft genome resource for the thread blight pathogen Marasmius tenuissimus strain MS-2.</title>
        <authorList>
            <person name="Yulfo-Soto G.E."/>
            <person name="Baruah I.K."/>
            <person name="Amoako-Attah I."/>
            <person name="Bukari Y."/>
            <person name="Meinhardt L.W."/>
            <person name="Bailey B.A."/>
            <person name="Cohen S.P."/>
        </authorList>
    </citation>
    <scope>NUCLEOTIDE SEQUENCE [LARGE SCALE GENOMIC DNA]</scope>
    <source>
        <strain evidence="2 3">MS-2</strain>
    </source>
</reference>
<evidence type="ECO:0000313" key="2">
    <source>
        <dbReference type="EMBL" id="KAL0068466.1"/>
    </source>
</evidence>
<accession>A0ABR3A3A6</accession>
<dbReference type="Proteomes" id="UP001437256">
    <property type="component" value="Unassembled WGS sequence"/>
</dbReference>
<dbReference type="EMBL" id="JBBXMP010000018">
    <property type="protein sequence ID" value="KAL0068466.1"/>
    <property type="molecule type" value="Genomic_DNA"/>
</dbReference>
<keyword evidence="1" id="KW-1133">Transmembrane helix</keyword>
<name>A0ABR3A3A6_9AGAR</name>
<dbReference type="InterPro" id="IPR050524">
    <property type="entry name" value="APC_YAT"/>
</dbReference>
<evidence type="ECO:0000256" key="1">
    <source>
        <dbReference type="SAM" id="Phobius"/>
    </source>
</evidence>
<comment type="caution">
    <text evidence="2">The sequence shown here is derived from an EMBL/GenBank/DDBJ whole genome shotgun (WGS) entry which is preliminary data.</text>
</comment>
<evidence type="ECO:0000313" key="3">
    <source>
        <dbReference type="Proteomes" id="UP001437256"/>
    </source>
</evidence>
<dbReference type="PANTHER" id="PTHR43341:SF20">
    <property type="entry name" value="AAT FAMILY AMINO ACID TRANSPORTER"/>
    <property type="match status" value="1"/>
</dbReference>
<protein>
    <submittedName>
        <fullName evidence="2">Uncharacterized protein</fullName>
    </submittedName>
</protein>
<keyword evidence="1" id="KW-0472">Membrane</keyword>
<gene>
    <name evidence="2" type="ORF">AAF712_004544</name>
</gene>
<dbReference type="PANTHER" id="PTHR43341">
    <property type="entry name" value="AMINO ACID PERMEASE"/>
    <property type="match status" value="1"/>
</dbReference>
<keyword evidence="3" id="KW-1185">Reference proteome</keyword>
<proteinExistence type="predicted"/>
<sequence length="86" mass="10060">MRLIGLQLSGWKVFLKGNWATDVFITSYLPLAAFPIMYLGAKFVRKTKIVRPEEMDFVTGLAEIEAESYDEPPPKNRFEGFWRWLM</sequence>
<keyword evidence="1" id="KW-0812">Transmembrane</keyword>
<organism evidence="2 3">
    <name type="scientific">Marasmius tenuissimus</name>
    <dbReference type="NCBI Taxonomy" id="585030"/>
    <lineage>
        <taxon>Eukaryota</taxon>
        <taxon>Fungi</taxon>
        <taxon>Dikarya</taxon>
        <taxon>Basidiomycota</taxon>
        <taxon>Agaricomycotina</taxon>
        <taxon>Agaricomycetes</taxon>
        <taxon>Agaricomycetidae</taxon>
        <taxon>Agaricales</taxon>
        <taxon>Marasmiineae</taxon>
        <taxon>Marasmiaceae</taxon>
        <taxon>Marasmius</taxon>
    </lineage>
</organism>